<reference evidence="3" key="1">
    <citation type="journal article" date="2014" name="Science">
        <title>Ancient hybridizations among the ancestral genomes of bread wheat.</title>
        <authorList>
            <consortium name="International Wheat Genome Sequencing Consortium,"/>
            <person name="Marcussen T."/>
            <person name="Sandve S.R."/>
            <person name="Heier L."/>
            <person name="Spannagl M."/>
            <person name="Pfeifer M."/>
            <person name="Jakobsen K.S."/>
            <person name="Wulff B.B."/>
            <person name="Steuernagel B."/>
            <person name="Mayer K.F."/>
            <person name="Olsen O.A."/>
        </authorList>
    </citation>
    <scope>NUCLEOTIDE SEQUENCE [LARGE SCALE GENOMIC DNA]</scope>
    <source>
        <strain evidence="3">cv. AL8/78</strain>
    </source>
</reference>
<protein>
    <recommendedName>
        <fullName evidence="4">F-box domain-containing protein</fullName>
    </recommendedName>
</protein>
<dbReference type="InterPro" id="IPR036047">
    <property type="entry name" value="F-box-like_dom_sf"/>
</dbReference>
<reference evidence="2" key="5">
    <citation type="journal article" date="2021" name="G3 (Bethesda)">
        <title>Aegilops tauschii genome assembly Aet v5.0 features greater sequence contiguity and improved annotation.</title>
        <authorList>
            <person name="Wang L."/>
            <person name="Zhu T."/>
            <person name="Rodriguez J.C."/>
            <person name="Deal K.R."/>
            <person name="Dubcovsky J."/>
            <person name="McGuire P.E."/>
            <person name="Lux T."/>
            <person name="Spannagl M."/>
            <person name="Mayer K.F.X."/>
            <person name="Baldrich P."/>
            <person name="Meyers B.C."/>
            <person name="Huo N."/>
            <person name="Gu Y.Q."/>
            <person name="Zhou H."/>
            <person name="Devos K.M."/>
            <person name="Bennetzen J.L."/>
            <person name="Unver T."/>
            <person name="Budak H."/>
            <person name="Gulick P.J."/>
            <person name="Galiba G."/>
            <person name="Kalapos B."/>
            <person name="Nelson D.R."/>
            <person name="Li P."/>
            <person name="You F.M."/>
            <person name="Luo M.C."/>
            <person name="Dvorak J."/>
        </authorList>
    </citation>
    <scope>NUCLEOTIDE SEQUENCE [LARGE SCALE GENOMIC DNA]</scope>
    <source>
        <strain evidence="2">cv. AL8/78</strain>
    </source>
</reference>
<dbReference type="Proteomes" id="UP000015105">
    <property type="component" value="Chromosome 5D"/>
</dbReference>
<dbReference type="AlphaFoldDB" id="A0A453LL12"/>
<reference evidence="3" key="2">
    <citation type="journal article" date="2017" name="Nat. Plants">
        <title>The Aegilops tauschii genome reveals multiple impacts of transposons.</title>
        <authorList>
            <person name="Zhao G."/>
            <person name="Zou C."/>
            <person name="Li K."/>
            <person name="Wang K."/>
            <person name="Li T."/>
            <person name="Gao L."/>
            <person name="Zhang X."/>
            <person name="Wang H."/>
            <person name="Yang Z."/>
            <person name="Liu X."/>
            <person name="Jiang W."/>
            <person name="Mao L."/>
            <person name="Kong X."/>
            <person name="Jiao Y."/>
            <person name="Jia J."/>
        </authorList>
    </citation>
    <scope>NUCLEOTIDE SEQUENCE [LARGE SCALE GENOMIC DNA]</scope>
    <source>
        <strain evidence="3">cv. AL8/78</strain>
    </source>
</reference>
<proteinExistence type="predicted"/>
<evidence type="ECO:0000313" key="2">
    <source>
        <dbReference type="EnsemblPlants" id="AET5Gv20825900.9"/>
    </source>
</evidence>
<sequence length="247" mass="26811">FSGILEIDKNCNGIQTVSSSSTPFPTDANKEMGGERQPPAAAAVTVSKVLDDDDLLIEILLRVGFPTTLVCAALVCKRWLGHASDRAFLRRFRELHPPRLLGFYIDDFDLPPGLTSVLSQCCLSPQSLLLSSAVQASNWKPTMPGLLQSRTARTAASSSPCTMAEAETQPECTACCAPREIYPTSHNSHALDSSVTALSNKFFPKKKGMACPTTTCMWSLAGAQKQNLSYTYICCKMVPDGRIISWT</sequence>
<evidence type="ECO:0008006" key="4">
    <source>
        <dbReference type="Google" id="ProtNLM"/>
    </source>
</evidence>
<organism evidence="2 3">
    <name type="scientific">Aegilops tauschii subsp. strangulata</name>
    <name type="common">Goatgrass</name>
    <dbReference type="NCBI Taxonomy" id="200361"/>
    <lineage>
        <taxon>Eukaryota</taxon>
        <taxon>Viridiplantae</taxon>
        <taxon>Streptophyta</taxon>
        <taxon>Embryophyta</taxon>
        <taxon>Tracheophyta</taxon>
        <taxon>Spermatophyta</taxon>
        <taxon>Magnoliopsida</taxon>
        <taxon>Liliopsida</taxon>
        <taxon>Poales</taxon>
        <taxon>Poaceae</taxon>
        <taxon>BOP clade</taxon>
        <taxon>Pooideae</taxon>
        <taxon>Triticodae</taxon>
        <taxon>Triticeae</taxon>
        <taxon>Triticinae</taxon>
        <taxon>Aegilops</taxon>
    </lineage>
</organism>
<feature type="region of interest" description="Disordered" evidence="1">
    <location>
        <begin position="17"/>
        <end position="36"/>
    </location>
</feature>
<dbReference type="SUPFAM" id="SSF81383">
    <property type="entry name" value="F-box domain"/>
    <property type="match status" value="1"/>
</dbReference>
<evidence type="ECO:0000313" key="3">
    <source>
        <dbReference type="Proteomes" id="UP000015105"/>
    </source>
</evidence>
<dbReference type="Gramene" id="AET5Gv20825900.9">
    <property type="protein sequence ID" value="AET5Gv20825900.9"/>
    <property type="gene ID" value="AET5Gv20825900"/>
</dbReference>
<keyword evidence="3" id="KW-1185">Reference proteome</keyword>
<reference evidence="2" key="4">
    <citation type="submission" date="2019-03" db="UniProtKB">
        <authorList>
            <consortium name="EnsemblPlants"/>
        </authorList>
    </citation>
    <scope>IDENTIFICATION</scope>
</reference>
<evidence type="ECO:0000256" key="1">
    <source>
        <dbReference type="SAM" id="MobiDB-lite"/>
    </source>
</evidence>
<name>A0A453LL12_AEGTS</name>
<reference evidence="2" key="3">
    <citation type="journal article" date="2017" name="Nature">
        <title>Genome sequence of the progenitor of the wheat D genome Aegilops tauschii.</title>
        <authorList>
            <person name="Luo M.C."/>
            <person name="Gu Y.Q."/>
            <person name="Puiu D."/>
            <person name="Wang H."/>
            <person name="Twardziok S.O."/>
            <person name="Deal K.R."/>
            <person name="Huo N."/>
            <person name="Zhu T."/>
            <person name="Wang L."/>
            <person name="Wang Y."/>
            <person name="McGuire P.E."/>
            <person name="Liu S."/>
            <person name="Long H."/>
            <person name="Ramasamy R.K."/>
            <person name="Rodriguez J.C."/>
            <person name="Van S.L."/>
            <person name="Yuan L."/>
            <person name="Wang Z."/>
            <person name="Xia Z."/>
            <person name="Xiao L."/>
            <person name="Anderson O.D."/>
            <person name="Ouyang S."/>
            <person name="Liang Y."/>
            <person name="Zimin A.V."/>
            <person name="Pertea G."/>
            <person name="Qi P."/>
            <person name="Bennetzen J.L."/>
            <person name="Dai X."/>
            <person name="Dawson M.W."/>
            <person name="Muller H.G."/>
            <person name="Kugler K."/>
            <person name="Rivarola-Duarte L."/>
            <person name="Spannagl M."/>
            <person name="Mayer K.F.X."/>
            <person name="Lu F.H."/>
            <person name="Bevan M.W."/>
            <person name="Leroy P."/>
            <person name="Li P."/>
            <person name="You F.M."/>
            <person name="Sun Q."/>
            <person name="Liu Z."/>
            <person name="Lyons E."/>
            <person name="Wicker T."/>
            <person name="Salzberg S.L."/>
            <person name="Devos K.M."/>
            <person name="Dvorak J."/>
        </authorList>
    </citation>
    <scope>NUCLEOTIDE SEQUENCE [LARGE SCALE GENOMIC DNA]</scope>
    <source>
        <strain evidence="2">cv. AL8/78</strain>
    </source>
</reference>
<dbReference type="PANTHER" id="PTHR33207">
    <property type="entry name" value="F-BOX DOMAIN CONTAINING PROTEIN-RELATED"/>
    <property type="match status" value="1"/>
</dbReference>
<dbReference type="EnsemblPlants" id="AET5Gv20825900.9">
    <property type="protein sequence ID" value="AET5Gv20825900.9"/>
    <property type="gene ID" value="AET5Gv20825900"/>
</dbReference>
<accession>A0A453LL12</accession>